<reference evidence="1 2" key="1">
    <citation type="submission" date="2018-10" db="EMBL/GenBank/DDBJ databases">
        <title>Co-occurring genomic capacity for anaerobic methane metabolism and dissimilatory sulfite reduction discovered in the Korarchaeota.</title>
        <authorList>
            <person name="Mckay L.J."/>
            <person name="Dlakic M."/>
            <person name="Fields M.W."/>
            <person name="Delmont T.O."/>
            <person name="Eren A.M."/>
            <person name="Jay Z.J."/>
            <person name="Klingelsmith K.B."/>
            <person name="Rusch D.B."/>
            <person name="Inskeep W.P."/>
        </authorList>
    </citation>
    <scope>NUCLEOTIDE SEQUENCE [LARGE SCALE GENOMIC DNA]</scope>
    <source>
        <strain evidence="1 2">MDKW</strain>
    </source>
</reference>
<protein>
    <submittedName>
        <fullName evidence="1">DUF72 domain-containing protein</fullName>
    </submittedName>
</protein>
<dbReference type="AlphaFoldDB" id="A0A429GIH1"/>
<comment type="caution">
    <text evidence="1">The sequence shown here is derived from an EMBL/GenBank/DDBJ whole genome shotgun (WGS) entry which is preliminary data.</text>
</comment>
<dbReference type="InterPro" id="IPR036520">
    <property type="entry name" value="UPF0759_sf"/>
</dbReference>
<dbReference type="PANTHER" id="PTHR30348:SF4">
    <property type="entry name" value="DUF72 DOMAIN-CONTAINING PROTEIN"/>
    <property type="match status" value="1"/>
</dbReference>
<organism evidence="1 2">
    <name type="scientific">Candidatus Methanodesulfokora washburnensis</name>
    <dbReference type="NCBI Taxonomy" id="2478471"/>
    <lineage>
        <taxon>Archaea</taxon>
        <taxon>Thermoproteota</taxon>
        <taxon>Candidatus Korarchaeia</taxon>
        <taxon>Candidatus Korarchaeia incertae sedis</taxon>
        <taxon>Candidatus Methanodesulfokora</taxon>
    </lineage>
</organism>
<dbReference type="EMBL" id="RCOS01000113">
    <property type="protein sequence ID" value="RSN73567.1"/>
    <property type="molecule type" value="Genomic_DNA"/>
</dbReference>
<dbReference type="Proteomes" id="UP000277582">
    <property type="component" value="Unassembled WGS sequence"/>
</dbReference>
<accession>A0A429GIH1</accession>
<dbReference type="SUPFAM" id="SSF117396">
    <property type="entry name" value="TM1631-like"/>
    <property type="match status" value="1"/>
</dbReference>
<evidence type="ECO:0000313" key="1">
    <source>
        <dbReference type="EMBL" id="RSN73567.1"/>
    </source>
</evidence>
<evidence type="ECO:0000313" key="2">
    <source>
        <dbReference type="Proteomes" id="UP000277582"/>
    </source>
</evidence>
<proteinExistence type="predicted"/>
<dbReference type="Gene3D" id="3.20.20.410">
    <property type="entry name" value="Protein of unknown function UPF0759"/>
    <property type="match status" value="1"/>
</dbReference>
<keyword evidence="2" id="KW-1185">Reference proteome</keyword>
<dbReference type="PANTHER" id="PTHR30348">
    <property type="entry name" value="UNCHARACTERIZED PROTEIN YECE"/>
    <property type="match status" value="1"/>
</dbReference>
<name>A0A429GIH1_9CREN</name>
<dbReference type="OrthoDB" id="35747at2157"/>
<gene>
    <name evidence="1" type="ORF">D6D85_09810</name>
</gene>
<dbReference type="Pfam" id="PF01904">
    <property type="entry name" value="DUF72"/>
    <property type="match status" value="1"/>
</dbReference>
<sequence length="254" mass="29671">MHIKVGCCGFCFSKKKYYSLFNVVEVQNTFYKIISQKLASSWRKESPEWFEFVPKAWMALTHDPNSTFWRKKGLPHGRNVGLLRCSEDNLKLWKEFLESIKPLNPELIIFQSPPSFEATEENIDNAYRFFKSIRGDVDKIGWEVRHESWKDKLDSILRELDIIHVVDPLYDRPALVGRTSYFRLHGGRKGRKIVYKYKYGDEELSHLAEFISGLSSEVSYVMFNNSYMGEDSQRFLSVLKSISTSTPQENSNPK</sequence>
<dbReference type="RefSeq" id="WP_125671806.1">
    <property type="nucleotide sequence ID" value="NZ_RCOS01000113.1"/>
</dbReference>
<dbReference type="InterPro" id="IPR002763">
    <property type="entry name" value="DUF72"/>
</dbReference>